<evidence type="ECO:0008006" key="4">
    <source>
        <dbReference type="Google" id="ProtNLM"/>
    </source>
</evidence>
<proteinExistence type="predicted"/>
<gene>
    <name evidence="2" type="ORF">V6N11_052092</name>
</gene>
<evidence type="ECO:0000313" key="3">
    <source>
        <dbReference type="Proteomes" id="UP001396334"/>
    </source>
</evidence>
<protein>
    <recommendedName>
        <fullName evidence="4">Major sperm protein</fullName>
    </recommendedName>
</protein>
<accession>A0ABR2U949</accession>
<dbReference type="Proteomes" id="UP001396334">
    <property type="component" value="Unassembled WGS sequence"/>
</dbReference>
<organism evidence="2 3">
    <name type="scientific">Hibiscus sabdariffa</name>
    <name type="common">roselle</name>
    <dbReference type="NCBI Taxonomy" id="183260"/>
    <lineage>
        <taxon>Eukaryota</taxon>
        <taxon>Viridiplantae</taxon>
        <taxon>Streptophyta</taxon>
        <taxon>Embryophyta</taxon>
        <taxon>Tracheophyta</taxon>
        <taxon>Spermatophyta</taxon>
        <taxon>Magnoliopsida</taxon>
        <taxon>eudicotyledons</taxon>
        <taxon>Gunneridae</taxon>
        <taxon>Pentapetalae</taxon>
        <taxon>rosids</taxon>
        <taxon>malvids</taxon>
        <taxon>Malvales</taxon>
        <taxon>Malvaceae</taxon>
        <taxon>Malvoideae</taxon>
        <taxon>Hibiscus</taxon>
    </lineage>
</organism>
<evidence type="ECO:0000256" key="1">
    <source>
        <dbReference type="SAM" id="MobiDB-lite"/>
    </source>
</evidence>
<feature type="compositionally biased region" description="Basic and acidic residues" evidence="1">
    <location>
        <begin position="1"/>
        <end position="11"/>
    </location>
</feature>
<sequence length="167" mass="18835">MFNEKSAKPNKETQASASAPKDVESSVHMVKLEQIIFLTKMVEDRYFKKLLKRNKASTCPQNKIQESIFIKLSPSTSGVTYVLILEVTTPPYDSSIEWIMRGKDTSTPKVATTSKSIKGKAKVEIIDDDQPHESDTWLKLQAIENKIDANNNKLLKLNTTIEIMDCT</sequence>
<keyword evidence="3" id="KW-1185">Reference proteome</keyword>
<dbReference type="EMBL" id="JBBPBN010000001">
    <property type="protein sequence ID" value="KAK9046195.1"/>
    <property type="molecule type" value="Genomic_DNA"/>
</dbReference>
<feature type="region of interest" description="Disordered" evidence="1">
    <location>
        <begin position="1"/>
        <end position="23"/>
    </location>
</feature>
<comment type="caution">
    <text evidence="2">The sequence shown here is derived from an EMBL/GenBank/DDBJ whole genome shotgun (WGS) entry which is preliminary data.</text>
</comment>
<reference evidence="2 3" key="1">
    <citation type="journal article" date="2024" name="G3 (Bethesda)">
        <title>Genome assembly of Hibiscus sabdariffa L. provides insights into metabolisms of medicinal natural products.</title>
        <authorList>
            <person name="Kim T."/>
        </authorList>
    </citation>
    <scope>NUCLEOTIDE SEQUENCE [LARGE SCALE GENOMIC DNA]</scope>
    <source>
        <strain evidence="2">TK-2024</strain>
        <tissue evidence="2">Old leaves</tissue>
    </source>
</reference>
<name>A0ABR2U949_9ROSI</name>
<evidence type="ECO:0000313" key="2">
    <source>
        <dbReference type="EMBL" id="KAK9046195.1"/>
    </source>
</evidence>